<evidence type="ECO:0000256" key="3">
    <source>
        <dbReference type="ARBA" id="ARBA00023002"/>
    </source>
</evidence>
<dbReference type="GO" id="GO:0016491">
    <property type="term" value="F:oxidoreductase activity"/>
    <property type="evidence" value="ECO:0007669"/>
    <property type="project" value="UniProtKB-KW"/>
</dbReference>
<dbReference type="PRINTS" id="PR00080">
    <property type="entry name" value="SDRFAMILY"/>
</dbReference>
<accession>A0A0H2RBH5</accession>
<dbReference type="InterPro" id="IPR020904">
    <property type="entry name" value="Sc_DH/Rdtase_CS"/>
</dbReference>
<name>A0A0H2RBH5_9AGAM</name>
<sequence length="251" mass="27616">MDSCGDWRRHWNRTHGYNGARVYISGRRKDVLEQTTRMCGASPSHPQGQIIPIVADITSKSDAFNLVHEVSVSKREKKLDLLVNNAGISGGTSSTEKGRESARALADELWKEDVMQWENVYRTNVIAPVSARTASVINISSILGVTRTSQYHMKYNVSKAASIRLNTLLAQELRQEGVKVRVNSIAPGIFPSEMTTDDSDDINKSNIPKGIPAGRPGCDEDVAQAILMLACNQYAYGQTIAIDGGYLREHP</sequence>
<dbReference type="PROSITE" id="PS00061">
    <property type="entry name" value="ADH_SHORT"/>
    <property type="match status" value="1"/>
</dbReference>
<comment type="similarity">
    <text evidence="1">Belongs to the short-chain dehydrogenases/reductases (SDR) family.</text>
</comment>
<dbReference type="Gene3D" id="3.40.50.720">
    <property type="entry name" value="NAD(P)-binding Rossmann-like Domain"/>
    <property type="match status" value="1"/>
</dbReference>
<keyword evidence="5" id="KW-1185">Reference proteome</keyword>
<dbReference type="InterPro" id="IPR002347">
    <property type="entry name" value="SDR_fam"/>
</dbReference>
<dbReference type="OrthoDB" id="3819888at2759"/>
<proteinExistence type="inferred from homology"/>
<protein>
    <submittedName>
        <fullName evidence="4">NAD(P)-binding protein</fullName>
    </submittedName>
</protein>
<dbReference type="InParanoid" id="A0A0H2RBH5"/>
<keyword evidence="3" id="KW-0560">Oxidoreductase</keyword>
<dbReference type="PRINTS" id="PR00081">
    <property type="entry name" value="GDHRDH"/>
</dbReference>
<evidence type="ECO:0000313" key="5">
    <source>
        <dbReference type="Proteomes" id="UP000053477"/>
    </source>
</evidence>
<dbReference type="STRING" id="27342.A0A0H2RBH5"/>
<evidence type="ECO:0000313" key="4">
    <source>
        <dbReference type="EMBL" id="KLO06868.1"/>
    </source>
</evidence>
<dbReference type="EMBL" id="KQ086176">
    <property type="protein sequence ID" value="KLO06868.1"/>
    <property type="molecule type" value="Genomic_DNA"/>
</dbReference>
<dbReference type="PANTHER" id="PTHR43618:SF4">
    <property type="entry name" value="SHORT CHAIN DEHYDROGENASE_REDUCTASE FAMILY (AFU_ORTHOLOGUE AFUA_7G04540)"/>
    <property type="match status" value="1"/>
</dbReference>
<reference evidence="4 5" key="1">
    <citation type="submission" date="2015-04" db="EMBL/GenBank/DDBJ databases">
        <title>Complete genome sequence of Schizopora paradoxa KUC8140, a cosmopolitan wood degrader in East Asia.</title>
        <authorList>
            <consortium name="DOE Joint Genome Institute"/>
            <person name="Min B."/>
            <person name="Park H."/>
            <person name="Jang Y."/>
            <person name="Kim J.-J."/>
            <person name="Kim K.H."/>
            <person name="Pangilinan J."/>
            <person name="Lipzen A."/>
            <person name="Riley R."/>
            <person name="Grigoriev I.V."/>
            <person name="Spatafora J.W."/>
            <person name="Choi I.-G."/>
        </authorList>
    </citation>
    <scope>NUCLEOTIDE SEQUENCE [LARGE SCALE GENOMIC DNA]</scope>
    <source>
        <strain evidence="4 5">KUC8140</strain>
    </source>
</reference>
<keyword evidence="2" id="KW-0521">NADP</keyword>
<dbReference type="SUPFAM" id="SSF51735">
    <property type="entry name" value="NAD(P)-binding Rossmann-fold domains"/>
    <property type="match status" value="1"/>
</dbReference>
<dbReference type="InterPro" id="IPR052178">
    <property type="entry name" value="Sec_Metab_Biosynth_SDR"/>
</dbReference>
<organism evidence="4 5">
    <name type="scientific">Schizopora paradoxa</name>
    <dbReference type="NCBI Taxonomy" id="27342"/>
    <lineage>
        <taxon>Eukaryota</taxon>
        <taxon>Fungi</taxon>
        <taxon>Dikarya</taxon>
        <taxon>Basidiomycota</taxon>
        <taxon>Agaricomycotina</taxon>
        <taxon>Agaricomycetes</taxon>
        <taxon>Hymenochaetales</taxon>
        <taxon>Schizoporaceae</taxon>
        <taxon>Schizopora</taxon>
    </lineage>
</organism>
<evidence type="ECO:0000256" key="1">
    <source>
        <dbReference type="ARBA" id="ARBA00006484"/>
    </source>
</evidence>
<dbReference type="Proteomes" id="UP000053477">
    <property type="component" value="Unassembled WGS sequence"/>
</dbReference>
<gene>
    <name evidence="4" type="ORF">SCHPADRAFT_917402</name>
</gene>
<dbReference type="AlphaFoldDB" id="A0A0H2RBH5"/>
<dbReference type="InterPro" id="IPR036291">
    <property type="entry name" value="NAD(P)-bd_dom_sf"/>
</dbReference>
<dbReference type="CDD" id="cd05233">
    <property type="entry name" value="SDR_c"/>
    <property type="match status" value="1"/>
</dbReference>
<dbReference type="Pfam" id="PF13561">
    <property type="entry name" value="adh_short_C2"/>
    <property type="match status" value="1"/>
</dbReference>
<dbReference type="PANTHER" id="PTHR43618">
    <property type="entry name" value="7-ALPHA-HYDROXYSTEROID DEHYDROGENASE"/>
    <property type="match status" value="1"/>
</dbReference>
<evidence type="ECO:0000256" key="2">
    <source>
        <dbReference type="ARBA" id="ARBA00022857"/>
    </source>
</evidence>